<dbReference type="AlphaFoldDB" id="A0A8E2E8P5"/>
<dbReference type="Proteomes" id="UP000250266">
    <property type="component" value="Unassembled WGS sequence"/>
</dbReference>
<name>A0A8E2E8P5_9PEZI</name>
<proteinExistence type="predicted"/>
<protein>
    <submittedName>
        <fullName evidence="1">Uncharacterized protein</fullName>
    </submittedName>
</protein>
<evidence type="ECO:0000313" key="1">
    <source>
        <dbReference type="EMBL" id="OCK79476.1"/>
    </source>
</evidence>
<reference evidence="1 2" key="1">
    <citation type="journal article" date="2016" name="Nat. Commun.">
        <title>Ectomycorrhizal ecology is imprinted in the genome of the dominant symbiotic fungus Cenococcum geophilum.</title>
        <authorList>
            <consortium name="DOE Joint Genome Institute"/>
            <person name="Peter M."/>
            <person name="Kohler A."/>
            <person name="Ohm R.A."/>
            <person name="Kuo A."/>
            <person name="Krutzmann J."/>
            <person name="Morin E."/>
            <person name="Arend M."/>
            <person name="Barry K.W."/>
            <person name="Binder M."/>
            <person name="Choi C."/>
            <person name="Clum A."/>
            <person name="Copeland A."/>
            <person name="Grisel N."/>
            <person name="Haridas S."/>
            <person name="Kipfer T."/>
            <person name="LaButti K."/>
            <person name="Lindquist E."/>
            <person name="Lipzen A."/>
            <person name="Maire R."/>
            <person name="Meier B."/>
            <person name="Mihaltcheva S."/>
            <person name="Molinier V."/>
            <person name="Murat C."/>
            <person name="Poggeler S."/>
            <person name="Quandt C.A."/>
            <person name="Sperisen C."/>
            <person name="Tritt A."/>
            <person name="Tisserant E."/>
            <person name="Crous P.W."/>
            <person name="Henrissat B."/>
            <person name="Nehls U."/>
            <person name="Egli S."/>
            <person name="Spatafora J.W."/>
            <person name="Grigoriev I.V."/>
            <person name="Martin F.M."/>
        </authorList>
    </citation>
    <scope>NUCLEOTIDE SEQUENCE [LARGE SCALE GENOMIC DNA]</scope>
    <source>
        <strain evidence="1 2">CBS 459.81</strain>
    </source>
</reference>
<dbReference type="EMBL" id="KV745004">
    <property type="protein sequence ID" value="OCK79476.1"/>
    <property type="molecule type" value="Genomic_DNA"/>
</dbReference>
<accession>A0A8E2E8P5</accession>
<evidence type="ECO:0000313" key="2">
    <source>
        <dbReference type="Proteomes" id="UP000250266"/>
    </source>
</evidence>
<sequence length="150" mass="16840">MAPKDWDETTASQIQCRLFVFILALETHPQWNDAAPEKQLKLCALWQQAHLVRQQLSELSEPKLRVGDKQEHAKLVDLVMASVKLSVLGTTEEGLRHVMNQVKSGRVLRPEQPVPGGPVSLSELQLDLGDGVREAARRLRVNAEDGRYID</sequence>
<organism evidence="1 2">
    <name type="scientific">Lepidopterella palustris CBS 459.81</name>
    <dbReference type="NCBI Taxonomy" id="1314670"/>
    <lineage>
        <taxon>Eukaryota</taxon>
        <taxon>Fungi</taxon>
        <taxon>Dikarya</taxon>
        <taxon>Ascomycota</taxon>
        <taxon>Pezizomycotina</taxon>
        <taxon>Dothideomycetes</taxon>
        <taxon>Pleosporomycetidae</taxon>
        <taxon>Mytilinidiales</taxon>
        <taxon>Argynnaceae</taxon>
        <taxon>Lepidopterella</taxon>
    </lineage>
</organism>
<gene>
    <name evidence="1" type="ORF">K432DRAFT_405566</name>
</gene>
<keyword evidence="2" id="KW-1185">Reference proteome</keyword>
<dbReference type="OrthoDB" id="10498366at2759"/>